<accession>A0A0L6UBI2</accession>
<evidence type="ECO:0000313" key="1">
    <source>
        <dbReference type="EMBL" id="KNZ45898.1"/>
    </source>
</evidence>
<protein>
    <submittedName>
        <fullName evidence="1">Putative signal peptide protein</fullName>
    </submittedName>
</protein>
<evidence type="ECO:0000313" key="2">
    <source>
        <dbReference type="Proteomes" id="UP000037035"/>
    </source>
</evidence>
<keyword evidence="2" id="KW-1185">Reference proteome</keyword>
<dbReference type="Proteomes" id="UP000037035">
    <property type="component" value="Unassembled WGS sequence"/>
</dbReference>
<proteinExistence type="predicted"/>
<sequence>MGMDVPTFDVLLVLFSNLWDMQTLNWSDINPHDAPQPGCAFSKYSE</sequence>
<reference evidence="1 2" key="1">
    <citation type="submission" date="2015-08" db="EMBL/GenBank/DDBJ databases">
        <title>Next Generation Sequencing and Analysis of the Genome of Puccinia sorghi L Schw, the Causal Agent of Maize Common Rust.</title>
        <authorList>
            <person name="Rochi L."/>
            <person name="Burguener G."/>
            <person name="Darino M."/>
            <person name="Turjanski A."/>
            <person name="Kreff E."/>
            <person name="Dieguez M.J."/>
            <person name="Sacco F."/>
        </authorList>
    </citation>
    <scope>NUCLEOTIDE SEQUENCE [LARGE SCALE GENOMIC DNA]</scope>
    <source>
        <strain evidence="1 2">RO10H11247</strain>
    </source>
</reference>
<dbReference type="OrthoDB" id="78198at2759"/>
<organism evidence="1 2">
    <name type="scientific">Puccinia sorghi</name>
    <dbReference type="NCBI Taxonomy" id="27349"/>
    <lineage>
        <taxon>Eukaryota</taxon>
        <taxon>Fungi</taxon>
        <taxon>Dikarya</taxon>
        <taxon>Basidiomycota</taxon>
        <taxon>Pucciniomycotina</taxon>
        <taxon>Pucciniomycetes</taxon>
        <taxon>Pucciniales</taxon>
        <taxon>Pucciniaceae</taxon>
        <taxon>Puccinia</taxon>
    </lineage>
</organism>
<dbReference type="AlphaFoldDB" id="A0A0L6UBI2"/>
<dbReference type="EMBL" id="LAVV01013172">
    <property type="protein sequence ID" value="KNZ45898.1"/>
    <property type="molecule type" value="Genomic_DNA"/>
</dbReference>
<dbReference type="VEuPathDB" id="FungiDB:VP01_770g5"/>
<gene>
    <name evidence="1" type="ORF">VP01_770g5</name>
</gene>
<comment type="caution">
    <text evidence="1">The sequence shown here is derived from an EMBL/GenBank/DDBJ whole genome shotgun (WGS) entry which is preliminary data.</text>
</comment>
<name>A0A0L6UBI2_9BASI</name>